<dbReference type="Proteomes" id="UP000248857">
    <property type="component" value="Unassembled WGS sequence"/>
</dbReference>
<dbReference type="RefSeq" id="WP_233501754.1">
    <property type="nucleotide sequence ID" value="NZ_CAWNWM010000014.1"/>
</dbReference>
<keyword evidence="5" id="KW-1185">Reference proteome</keyword>
<protein>
    <recommendedName>
        <fullName evidence="6">KH domain-containing protein</fullName>
    </recommendedName>
</protein>
<feature type="region of interest" description="Disordered" evidence="3">
    <location>
        <begin position="82"/>
        <end position="124"/>
    </location>
</feature>
<dbReference type="CDD" id="cd22533">
    <property type="entry name" value="KH-II_YlqC-like"/>
    <property type="match status" value="1"/>
</dbReference>
<dbReference type="AlphaFoldDB" id="A0A2W1JLS6"/>
<accession>A0A2W1JLS6</accession>
<evidence type="ECO:0000313" key="4">
    <source>
        <dbReference type="EMBL" id="PZD71832.1"/>
    </source>
</evidence>
<evidence type="ECO:0008006" key="6">
    <source>
        <dbReference type="Google" id="ProtNLM"/>
    </source>
</evidence>
<dbReference type="EMBL" id="PQWO01000014">
    <property type="protein sequence ID" value="PZD71832.1"/>
    <property type="molecule type" value="Genomic_DNA"/>
</dbReference>
<proteinExistence type="predicted"/>
<name>A0A2W1JLS6_9CYAN</name>
<evidence type="ECO:0000256" key="2">
    <source>
        <dbReference type="ARBA" id="ARBA00022884"/>
    </source>
</evidence>
<dbReference type="PANTHER" id="PTHR34654">
    <property type="entry name" value="UPF0109 PROTEIN SCO5592"/>
    <property type="match status" value="1"/>
</dbReference>
<dbReference type="InterPro" id="IPR020627">
    <property type="entry name" value="KhpA"/>
</dbReference>
<evidence type="ECO:0000256" key="1">
    <source>
        <dbReference type="ARBA" id="ARBA00022490"/>
    </source>
</evidence>
<reference evidence="4 5" key="1">
    <citation type="journal article" date="2018" name="Sci. Rep.">
        <title>A novel species of the marine cyanobacterium Acaryochloris with a unique pigment content and lifestyle.</title>
        <authorList>
            <person name="Partensky F."/>
            <person name="Six C."/>
            <person name="Ratin M."/>
            <person name="Garczarek L."/>
            <person name="Vaulot D."/>
            <person name="Probert I."/>
            <person name="Calteau A."/>
            <person name="Gourvil P."/>
            <person name="Marie D."/>
            <person name="Grebert T."/>
            <person name="Bouchier C."/>
            <person name="Le Panse S."/>
            <person name="Gachenot M."/>
            <person name="Rodriguez F."/>
            <person name="Garrido J.L."/>
        </authorList>
    </citation>
    <scope>NUCLEOTIDE SEQUENCE [LARGE SCALE GENOMIC DNA]</scope>
    <source>
        <strain evidence="4 5">RCC1774</strain>
    </source>
</reference>
<evidence type="ECO:0000256" key="3">
    <source>
        <dbReference type="SAM" id="MobiDB-lite"/>
    </source>
</evidence>
<evidence type="ECO:0000313" key="5">
    <source>
        <dbReference type="Proteomes" id="UP000248857"/>
    </source>
</evidence>
<keyword evidence="1" id="KW-0963">Cytoplasm</keyword>
<comment type="caution">
    <text evidence="4">The sequence shown here is derived from an EMBL/GenBank/DDBJ whole genome shotgun (WGS) entry which is preliminary data.</text>
</comment>
<gene>
    <name evidence="4" type="ORF">C1752_04551</name>
</gene>
<dbReference type="GO" id="GO:0003723">
    <property type="term" value="F:RNA binding"/>
    <property type="evidence" value="ECO:0007669"/>
    <property type="project" value="UniProtKB-KW"/>
</dbReference>
<keyword evidence="2" id="KW-0694">RNA-binding</keyword>
<organism evidence="4 5">
    <name type="scientific">Acaryochloris thomasi RCC1774</name>
    <dbReference type="NCBI Taxonomy" id="1764569"/>
    <lineage>
        <taxon>Bacteria</taxon>
        <taxon>Bacillati</taxon>
        <taxon>Cyanobacteriota</taxon>
        <taxon>Cyanophyceae</taxon>
        <taxon>Acaryochloridales</taxon>
        <taxon>Acaryochloridaceae</taxon>
        <taxon>Acaryochloris</taxon>
        <taxon>Acaryochloris thomasi</taxon>
    </lineage>
</organism>
<dbReference type="PANTHER" id="PTHR34654:SF1">
    <property type="entry name" value="RNA-BINDING PROTEIN KHPA"/>
    <property type="match status" value="1"/>
</dbReference>
<sequence>MTSPQSDYAELVRFLVTPFLEEPDKLSIHCETYANGKIWVRLAFADSDKGHVFGRNGRTIQAMRSVVETAGKLADQSVHLEVFGSQTSQDSRGGGRRSSSRRSGDGPKKPVPKPVKRSEQVSED</sequence>
<dbReference type="Pfam" id="PF13083">
    <property type="entry name" value="KH_KhpA-B"/>
    <property type="match status" value="1"/>
</dbReference>